<comment type="caution">
    <text evidence="2">The sequence shown here is derived from an EMBL/GenBank/DDBJ whole genome shotgun (WGS) entry which is preliminary data.</text>
</comment>
<feature type="compositionally biased region" description="Polar residues" evidence="1">
    <location>
        <begin position="27"/>
        <end position="43"/>
    </location>
</feature>
<name>A0A9W8B4I7_9FUNG</name>
<gene>
    <name evidence="2" type="ORF">H4R34_002259</name>
</gene>
<protein>
    <submittedName>
        <fullName evidence="2">Uncharacterized protein</fullName>
    </submittedName>
</protein>
<feature type="region of interest" description="Disordered" evidence="1">
    <location>
        <begin position="27"/>
        <end position="46"/>
    </location>
</feature>
<proteinExistence type="predicted"/>
<dbReference type="Proteomes" id="UP001151582">
    <property type="component" value="Unassembled WGS sequence"/>
</dbReference>
<organism evidence="2 3">
    <name type="scientific">Dimargaris verticillata</name>
    <dbReference type="NCBI Taxonomy" id="2761393"/>
    <lineage>
        <taxon>Eukaryota</taxon>
        <taxon>Fungi</taxon>
        <taxon>Fungi incertae sedis</taxon>
        <taxon>Zoopagomycota</taxon>
        <taxon>Kickxellomycotina</taxon>
        <taxon>Dimargaritomycetes</taxon>
        <taxon>Dimargaritales</taxon>
        <taxon>Dimargaritaceae</taxon>
        <taxon>Dimargaris</taxon>
    </lineage>
</organism>
<accession>A0A9W8B4I7</accession>
<sequence length="99" mass="11472">LFTKTAVAERMKQHEQEAVFPVKATNSSIPVTSSSNRRQTWCCPSTPDAKVSGDTLRPLAHRPRRRWTQRVADYTWRRPLRPRAGSEHRSYMSEKHLLA</sequence>
<evidence type="ECO:0000313" key="3">
    <source>
        <dbReference type="Proteomes" id="UP001151582"/>
    </source>
</evidence>
<keyword evidence="3" id="KW-1185">Reference proteome</keyword>
<reference evidence="2" key="1">
    <citation type="submission" date="2022-07" db="EMBL/GenBank/DDBJ databases">
        <title>Phylogenomic reconstructions and comparative analyses of Kickxellomycotina fungi.</title>
        <authorList>
            <person name="Reynolds N.K."/>
            <person name="Stajich J.E."/>
            <person name="Barry K."/>
            <person name="Grigoriev I.V."/>
            <person name="Crous P."/>
            <person name="Smith M.E."/>
        </authorList>
    </citation>
    <scope>NUCLEOTIDE SEQUENCE</scope>
    <source>
        <strain evidence="2">RSA 567</strain>
    </source>
</reference>
<feature type="non-terminal residue" evidence="2">
    <location>
        <position position="1"/>
    </location>
</feature>
<evidence type="ECO:0000313" key="2">
    <source>
        <dbReference type="EMBL" id="KAJ1980974.1"/>
    </source>
</evidence>
<dbReference type="EMBL" id="JANBQB010000143">
    <property type="protein sequence ID" value="KAJ1980974.1"/>
    <property type="molecule type" value="Genomic_DNA"/>
</dbReference>
<evidence type="ECO:0000256" key="1">
    <source>
        <dbReference type="SAM" id="MobiDB-lite"/>
    </source>
</evidence>
<dbReference type="AlphaFoldDB" id="A0A9W8B4I7"/>